<gene>
    <name evidence="1" type="ORF">SH601_09125</name>
</gene>
<dbReference type="EMBL" id="JAWZSR010000004">
    <property type="protein sequence ID" value="MDX8046151.1"/>
    <property type="molecule type" value="Genomic_DNA"/>
</dbReference>
<protein>
    <submittedName>
        <fullName evidence="1">Uncharacterized protein</fullName>
    </submittedName>
</protein>
<sequence length="127" mass="15010">MSEFAQNINVLEVEKVTHDGEEIEFPLDQDILIESEGEVYINADFITTVADYELTYDQDNQYVEVIEGKADYQFEPQFDENDGGIIEVNEFYIDANDEYINRSDYDAESQKLYNLIEYKTMYIFLMY</sequence>
<evidence type="ECO:0000313" key="2">
    <source>
        <dbReference type="Proteomes" id="UP001277972"/>
    </source>
</evidence>
<organism evidence="1 2">
    <name type="scientific">Gracilibacillus pellucidus</name>
    <dbReference type="NCBI Taxonomy" id="3095368"/>
    <lineage>
        <taxon>Bacteria</taxon>
        <taxon>Bacillati</taxon>
        <taxon>Bacillota</taxon>
        <taxon>Bacilli</taxon>
        <taxon>Bacillales</taxon>
        <taxon>Bacillaceae</taxon>
        <taxon>Gracilibacillus</taxon>
    </lineage>
</organism>
<proteinExistence type="predicted"/>
<reference evidence="1" key="1">
    <citation type="submission" date="2023-11" db="EMBL/GenBank/DDBJ databases">
        <title>Gracilibacillus pellucida a moderately halophilic bacterium isolated from saline soil in Xinjiang province.</title>
        <authorList>
            <person name="Zhang Z."/>
            <person name="Tan F."/>
            <person name="Wang Y."/>
            <person name="Xia M."/>
        </authorList>
    </citation>
    <scope>NUCLEOTIDE SEQUENCE</scope>
    <source>
        <strain evidence="1">S3-1-1</strain>
    </source>
</reference>
<evidence type="ECO:0000313" key="1">
    <source>
        <dbReference type="EMBL" id="MDX8046151.1"/>
    </source>
</evidence>
<accession>A0ACC6M5I2</accession>
<keyword evidence="2" id="KW-1185">Reference proteome</keyword>
<dbReference type="Proteomes" id="UP001277972">
    <property type="component" value="Unassembled WGS sequence"/>
</dbReference>
<comment type="caution">
    <text evidence="1">The sequence shown here is derived from an EMBL/GenBank/DDBJ whole genome shotgun (WGS) entry which is preliminary data.</text>
</comment>
<name>A0ACC6M5I2_9BACI</name>